<gene>
    <name evidence="2" type="ORF">N7U62_13500</name>
</gene>
<name>A0ABT3CVU7_9BACT</name>
<comment type="caution">
    <text evidence="2">The sequence shown here is derived from an EMBL/GenBank/DDBJ whole genome shotgun (WGS) entry which is preliminary data.</text>
</comment>
<evidence type="ECO:0000313" key="2">
    <source>
        <dbReference type="EMBL" id="MCV9387691.1"/>
    </source>
</evidence>
<proteinExistence type="predicted"/>
<evidence type="ECO:0000313" key="3">
    <source>
        <dbReference type="Proteomes" id="UP001300692"/>
    </source>
</evidence>
<dbReference type="InterPro" id="IPR021428">
    <property type="entry name" value="DUF3078"/>
</dbReference>
<organism evidence="2 3">
    <name type="scientific">Reichenbachiella ulvae</name>
    <dbReference type="NCBI Taxonomy" id="2980104"/>
    <lineage>
        <taxon>Bacteria</taxon>
        <taxon>Pseudomonadati</taxon>
        <taxon>Bacteroidota</taxon>
        <taxon>Cytophagia</taxon>
        <taxon>Cytophagales</taxon>
        <taxon>Reichenbachiellaceae</taxon>
        <taxon>Reichenbachiella</taxon>
    </lineage>
</organism>
<sequence>MKRYLLALLIACPFIGFSQTESEAKKDTTYWKKGGAVSLTANATTLANWSAGGVDSWSGGSFFNYFFDFKKGSTVWKNTIDMGFGFIQESGSDLKKADDRIILTSQYGSKIGESKWYYNAMLDFRTQFAEGYNVDDPDNYISKFMAPGYLLATIGFDYKPTDYFDVSIGPLSGKTTFVMDQRLADLGSFGVEGADRDNNGVIIAGTGQQVRYEFGATVKASFNKEIMKNTTLVSNLLLFSNYMKNPEKIDVNWENALTLKVNDFFSASVFLQTIYDYDIKFYENDINGDPDLSTEEDRWQFKSVVGLGLSYKFGAKRS</sequence>
<protein>
    <submittedName>
        <fullName evidence="2">DUF3078 domain-containing protein</fullName>
    </submittedName>
</protein>
<dbReference type="RefSeq" id="WP_264138511.1">
    <property type="nucleotide sequence ID" value="NZ_JAOYOD010000001.1"/>
</dbReference>
<accession>A0ABT3CVU7</accession>
<feature type="signal peptide" evidence="1">
    <location>
        <begin position="1"/>
        <end position="18"/>
    </location>
</feature>
<keyword evidence="3" id="KW-1185">Reference proteome</keyword>
<dbReference type="EMBL" id="JAOYOD010000001">
    <property type="protein sequence ID" value="MCV9387691.1"/>
    <property type="molecule type" value="Genomic_DNA"/>
</dbReference>
<evidence type="ECO:0000256" key="1">
    <source>
        <dbReference type="SAM" id="SignalP"/>
    </source>
</evidence>
<feature type="chain" id="PRO_5045642447" evidence="1">
    <location>
        <begin position="19"/>
        <end position="318"/>
    </location>
</feature>
<dbReference type="Pfam" id="PF11276">
    <property type="entry name" value="DUF3078"/>
    <property type="match status" value="1"/>
</dbReference>
<dbReference type="Proteomes" id="UP001300692">
    <property type="component" value="Unassembled WGS sequence"/>
</dbReference>
<reference evidence="2 3" key="1">
    <citation type="submission" date="2022-10" db="EMBL/GenBank/DDBJ databases">
        <title>Comparative genomics and taxonomic characterization of three novel marine species of genus Reichenbachiella exhibiting antioxidant and polysaccharide degradation activities.</title>
        <authorList>
            <person name="Muhammad N."/>
            <person name="Lee Y.-J."/>
            <person name="Ko J."/>
            <person name="Kim S.-G."/>
        </authorList>
    </citation>
    <scope>NUCLEOTIDE SEQUENCE [LARGE SCALE GENOMIC DNA]</scope>
    <source>
        <strain evidence="2 3">ABR2-5</strain>
    </source>
</reference>
<keyword evidence="1" id="KW-0732">Signal</keyword>